<sequence length="101" mass="11300">MGGPAPMFLHAHVDLARDLETLSGQNAELQALVDQMSDEADRRVAATEAEWEDRIRTIEETARKRLAEGPVTVDALEEAKRVTRIVSWMLCELRAVRGGRD</sequence>
<organism evidence="1 2">
    <name type="scientific">Heracleum sosnowskyi</name>
    <dbReference type="NCBI Taxonomy" id="360622"/>
    <lineage>
        <taxon>Eukaryota</taxon>
        <taxon>Viridiplantae</taxon>
        <taxon>Streptophyta</taxon>
        <taxon>Embryophyta</taxon>
        <taxon>Tracheophyta</taxon>
        <taxon>Spermatophyta</taxon>
        <taxon>Magnoliopsida</taxon>
        <taxon>eudicotyledons</taxon>
        <taxon>Gunneridae</taxon>
        <taxon>Pentapetalae</taxon>
        <taxon>asterids</taxon>
        <taxon>campanulids</taxon>
        <taxon>Apiales</taxon>
        <taxon>Apiaceae</taxon>
        <taxon>Apioideae</taxon>
        <taxon>apioid superclade</taxon>
        <taxon>Tordylieae</taxon>
        <taxon>Tordyliinae</taxon>
        <taxon>Heracleum</taxon>
    </lineage>
</organism>
<name>A0AAD8HTR7_9APIA</name>
<evidence type="ECO:0000313" key="1">
    <source>
        <dbReference type="EMBL" id="KAK1372327.1"/>
    </source>
</evidence>
<protein>
    <submittedName>
        <fullName evidence="1">Uncharacterized protein</fullName>
    </submittedName>
</protein>
<dbReference type="EMBL" id="JAUIZM010000007">
    <property type="protein sequence ID" value="KAK1372327.1"/>
    <property type="molecule type" value="Genomic_DNA"/>
</dbReference>
<keyword evidence="2" id="KW-1185">Reference proteome</keyword>
<reference evidence="1" key="1">
    <citation type="submission" date="2023-02" db="EMBL/GenBank/DDBJ databases">
        <title>Genome of toxic invasive species Heracleum sosnowskyi carries increased number of genes despite the absence of recent whole-genome duplications.</title>
        <authorList>
            <person name="Schelkunov M."/>
            <person name="Shtratnikova V."/>
            <person name="Makarenko M."/>
            <person name="Klepikova A."/>
            <person name="Omelchenko D."/>
            <person name="Novikova G."/>
            <person name="Obukhova E."/>
            <person name="Bogdanov V."/>
            <person name="Penin A."/>
            <person name="Logacheva M."/>
        </authorList>
    </citation>
    <scope>NUCLEOTIDE SEQUENCE</scope>
    <source>
        <strain evidence="1">Hsosn_3</strain>
        <tissue evidence="1">Leaf</tissue>
    </source>
</reference>
<accession>A0AAD8HTR7</accession>
<reference evidence="1" key="2">
    <citation type="submission" date="2023-05" db="EMBL/GenBank/DDBJ databases">
        <authorList>
            <person name="Schelkunov M.I."/>
        </authorList>
    </citation>
    <scope>NUCLEOTIDE SEQUENCE</scope>
    <source>
        <strain evidence="1">Hsosn_3</strain>
        <tissue evidence="1">Leaf</tissue>
    </source>
</reference>
<proteinExistence type="predicted"/>
<dbReference type="Proteomes" id="UP001237642">
    <property type="component" value="Unassembled WGS sequence"/>
</dbReference>
<dbReference type="AlphaFoldDB" id="A0AAD8HTR7"/>
<gene>
    <name evidence="1" type="ORF">POM88_028520</name>
</gene>
<evidence type="ECO:0000313" key="2">
    <source>
        <dbReference type="Proteomes" id="UP001237642"/>
    </source>
</evidence>
<comment type="caution">
    <text evidence="1">The sequence shown here is derived from an EMBL/GenBank/DDBJ whole genome shotgun (WGS) entry which is preliminary data.</text>
</comment>